<sequence length="107" mass="12515">MNNEELVHNLSLIKNAIDVLREELAPDLKSRDLMLLRYGFSNDETEQLDKYLLNLTLNKEKITYRQLKAKMCEIRDLPEIPMKTVKDIYEGYRASKIIGNVIKTNSK</sequence>
<evidence type="ECO:0000313" key="1">
    <source>
        <dbReference type="EMBL" id="PTH18463.1"/>
    </source>
</evidence>
<dbReference type="RefSeq" id="WP_107398147.1">
    <property type="nucleotide sequence ID" value="NZ_JALKTO010000005.1"/>
</dbReference>
<evidence type="ECO:0000313" key="2">
    <source>
        <dbReference type="Proteomes" id="UP000242694"/>
    </source>
</evidence>
<comment type="caution">
    <text evidence="1">The sequence shown here is derived from an EMBL/GenBank/DDBJ whole genome shotgun (WGS) entry which is preliminary data.</text>
</comment>
<dbReference type="EMBL" id="PZDI01000016">
    <property type="protein sequence ID" value="PTH18463.1"/>
    <property type="molecule type" value="Genomic_DNA"/>
</dbReference>
<proteinExistence type="predicted"/>
<protein>
    <submittedName>
        <fullName evidence="1">Uncharacterized protein</fullName>
    </submittedName>
</protein>
<name>A0ABX5IEY7_9STAP</name>
<reference evidence="1 2" key="1">
    <citation type="journal article" date="2016" name="Front. Microbiol.">
        <title>Comprehensive Phylogenetic Analysis of Bovine Non-aureus Staphylococci Species Based on Whole-Genome Sequencing.</title>
        <authorList>
            <person name="Naushad S."/>
            <person name="Barkema H.W."/>
            <person name="Luby C."/>
            <person name="Condas L.A."/>
            <person name="Nobrega D.B."/>
            <person name="Carson D.A."/>
            <person name="De Buck J."/>
        </authorList>
    </citation>
    <scope>NUCLEOTIDE SEQUENCE [LARGE SCALE GENOMIC DNA]</scope>
    <source>
        <strain evidence="1 2">SNUC 993</strain>
    </source>
</reference>
<keyword evidence="2" id="KW-1185">Reference proteome</keyword>
<accession>A0ABX5IEY7</accession>
<dbReference type="Proteomes" id="UP000242694">
    <property type="component" value="Unassembled WGS sequence"/>
</dbReference>
<gene>
    <name evidence="1" type="ORF">BU607_04800</name>
</gene>
<organism evidence="1 2">
    <name type="scientific">Staphylococcus auricularis</name>
    <dbReference type="NCBI Taxonomy" id="29379"/>
    <lineage>
        <taxon>Bacteria</taxon>
        <taxon>Bacillati</taxon>
        <taxon>Bacillota</taxon>
        <taxon>Bacilli</taxon>
        <taxon>Bacillales</taxon>
        <taxon>Staphylococcaceae</taxon>
        <taxon>Staphylococcus</taxon>
    </lineage>
</organism>